<dbReference type="PANTHER" id="PTHR33209">
    <property type="entry name" value="PROTEASE 4"/>
    <property type="match status" value="1"/>
</dbReference>
<name>A0ABX1ESH6_9PROT</name>
<evidence type="ECO:0000256" key="1">
    <source>
        <dbReference type="ARBA" id="ARBA00008683"/>
    </source>
</evidence>
<dbReference type="CDD" id="cd07022">
    <property type="entry name" value="S49_Sppa_36K_type"/>
    <property type="match status" value="1"/>
</dbReference>
<comment type="similarity">
    <text evidence="1">Belongs to the peptidase S49 family.</text>
</comment>
<dbReference type="InterPro" id="IPR002142">
    <property type="entry name" value="Peptidase_S49"/>
</dbReference>
<accession>A0ABX1ESH6</accession>
<evidence type="ECO:0000259" key="5">
    <source>
        <dbReference type="Pfam" id="PF01343"/>
    </source>
</evidence>
<keyword evidence="4" id="KW-0720">Serine protease</keyword>
<evidence type="ECO:0000256" key="3">
    <source>
        <dbReference type="ARBA" id="ARBA00022801"/>
    </source>
</evidence>
<dbReference type="InterPro" id="IPR029045">
    <property type="entry name" value="ClpP/crotonase-like_dom_sf"/>
</dbReference>
<evidence type="ECO:0000313" key="7">
    <source>
        <dbReference type="Proteomes" id="UP000765160"/>
    </source>
</evidence>
<dbReference type="PANTHER" id="PTHR33209:SF1">
    <property type="entry name" value="PEPTIDASE S49 DOMAIN-CONTAINING PROTEIN"/>
    <property type="match status" value="1"/>
</dbReference>
<sequence>MHLFPHLSQRILNTPLALHPQKAEVAVAALAERLGIARVVRADGSSIVAFDDDEEWSRPAREPQRGYDLVSGIAVIQVEGMLVQKTGTLRPYSGMTGYDGIRANYLTALADKQARAIVLDLNSGGGEVSGCFDLVDTIHATRGDKPVWAICGDHAYSAAYALASACDRVTVPRTGGTGSVGVITMLVDYSRAIAEAGLAVHFVHYGDRKALEGRQAYQGVKKDLLARLQADVDAMGDLFVETIARNRSLSVASVRAQQADHYLGAAGVAAGLADSVMAPDEAFAALLAQLGDA</sequence>
<protein>
    <submittedName>
        <fullName evidence="6">S49 family peptidase</fullName>
    </submittedName>
</protein>
<gene>
    <name evidence="6" type="ORF">HB662_02195</name>
</gene>
<keyword evidence="7" id="KW-1185">Reference proteome</keyword>
<keyword evidence="3" id="KW-0378">Hydrolase</keyword>
<proteinExistence type="inferred from homology"/>
<keyword evidence="2" id="KW-0645">Protease</keyword>
<organism evidence="6 7">
    <name type="scientific">Falsiroseomonas frigidaquae</name>
    <dbReference type="NCBI Taxonomy" id="487318"/>
    <lineage>
        <taxon>Bacteria</taxon>
        <taxon>Pseudomonadati</taxon>
        <taxon>Pseudomonadota</taxon>
        <taxon>Alphaproteobacteria</taxon>
        <taxon>Acetobacterales</taxon>
        <taxon>Roseomonadaceae</taxon>
        <taxon>Falsiroseomonas</taxon>
    </lineage>
</organism>
<evidence type="ECO:0000256" key="4">
    <source>
        <dbReference type="ARBA" id="ARBA00022825"/>
    </source>
</evidence>
<evidence type="ECO:0000256" key="2">
    <source>
        <dbReference type="ARBA" id="ARBA00022670"/>
    </source>
</evidence>
<reference evidence="6 7" key="1">
    <citation type="submission" date="2020-03" db="EMBL/GenBank/DDBJ databases">
        <title>Roseomonas selenitidurans sp. nov. isolated from soil.</title>
        <authorList>
            <person name="Liu H."/>
        </authorList>
    </citation>
    <scope>NUCLEOTIDE SEQUENCE [LARGE SCALE GENOMIC DNA]</scope>
    <source>
        <strain evidence="6 7">JCM 15073</strain>
    </source>
</reference>
<feature type="domain" description="Peptidase S49" evidence="5">
    <location>
        <begin position="143"/>
        <end position="286"/>
    </location>
</feature>
<dbReference type="InterPro" id="IPR033855">
    <property type="entry name" value="Protein_C"/>
</dbReference>
<dbReference type="SUPFAM" id="SSF52096">
    <property type="entry name" value="ClpP/crotonase"/>
    <property type="match status" value="1"/>
</dbReference>
<dbReference type="Pfam" id="PF01343">
    <property type="entry name" value="Peptidase_S49"/>
    <property type="match status" value="1"/>
</dbReference>
<comment type="caution">
    <text evidence="6">The sequence shown here is derived from an EMBL/GenBank/DDBJ whole genome shotgun (WGS) entry which is preliminary data.</text>
</comment>
<evidence type="ECO:0000313" key="6">
    <source>
        <dbReference type="EMBL" id="NKE43570.1"/>
    </source>
</evidence>
<dbReference type="Proteomes" id="UP000765160">
    <property type="component" value="Unassembled WGS sequence"/>
</dbReference>
<dbReference type="Gene3D" id="3.90.226.10">
    <property type="entry name" value="2-enoyl-CoA Hydratase, Chain A, domain 1"/>
    <property type="match status" value="1"/>
</dbReference>
<dbReference type="EMBL" id="JAAVTX010000001">
    <property type="protein sequence ID" value="NKE43570.1"/>
    <property type="molecule type" value="Genomic_DNA"/>
</dbReference>